<dbReference type="Gene3D" id="3.10.290.30">
    <property type="entry name" value="MM3350-like"/>
    <property type="match status" value="1"/>
</dbReference>
<reference evidence="6 7" key="1">
    <citation type="submission" date="2019-02" db="EMBL/GenBank/DDBJ databases">
        <title>Genome sequencing of the rare red list fungi Bondarzewia mesenterica.</title>
        <authorList>
            <person name="Buettner E."/>
            <person name="Kellner H."/>
        </authorList>
    </citation>
    <scope>NUCLEOTIDE SEQUENCE [LARGE SCALE GENOMIC DNA]</scope>
    <source>
        <strain evidence="6 7">DSM 108281</strain>
    </source>
</reference>
<proteinExistence type="predicted"/>
<dbReference type="Pfam" id="PF01753">
    <property type="entry name" value="zf-MYND"/>
    <property type="match status" value="1"/>
</dbReference>
<dbReference type="Pfam" id="PF07929">
    <property type="entry name" value="PRiA4_ORF3"/>
    <property type="match status" value="1"/>
</dbReference>
<dbReference type="PANTHER" id="PTHR41878">
    <property type="entry name" value="LEXA REPRESSOR-RELATED"/>
    <property type="match status" value="1"/>
</dbReference>
<dbReference type="Gene3D" id="6.10.140.2220">
    <property type="match status" value="1"/>
</dbReference>
<dbReference type="InterPro" id="IPR012912">
    <property type="entry name" value="Plasmid_pRiA4b_Orf3-like"/>
</dbReference>
<evidence type="ECO:0000313" key="6">
    <source>
        <dbReference type="EMBL" id="THH05972.1"/>
    </source>
</evidence>
<accession>A0A4S4L3L3</accession>
<gene>
    <name evidence="6" type="ORF">EW146_g9757</name>
</gene>
<evidence type="ECO:0000256" key="3">
    <source>
        <dbReference type="ARBA" id="ARBA00022833"/>
    </source>
</evidence>
<dbReference type="GO" id="GO:0008270">
    <property type="term" value="F:zinc ion binding"/>
    <property type="evidence" value="ECO:0007669"/>
    <property type="project" value="UniProtKB-KW"/>
</dbReference>
<evidence type="ECO:0000256" key="2">
    <source>
        <dbReference type="ARBA" id="ARBA00022771"/>
    </source>
</evidence>
<evidence type="ECO:0000313" key="7">
    <source>
        <dbReference type="Proteomes" id="UP000310158"/>
    </source>
</evidence>
<dbReference type="Proteomes" id="UP000310158">
    <property type="component" value="Unassembled WGS sequence"/>
</dbReference>
<evidence type="ECO:0000256" key="4">
    <source>
        <dbReference type="PROSITE-ProRule" id="PRU00134"/>
    </source>
</evidence>
<evidence type="ECO:0000256" key="1">
    <source>
        <dbReference type="ARBA" id="ARBA00022723"/>
    </source>
</evidence>
<protein>
    <recommendedName>
        <fullName evidence="5">MYND-type domain-containing protein</fullName>
    </recommendedName>
</protein>
<keyword evidence="3" id="KW-0862">Zinc</keyword>
<dbReference type="InterPro" id="IPR002893">
    <property type="entry name" value="Znf_MYND"/>
</dbReference>
<feature type="domain" description="MYND-type" evidence="5">
    <location>
        <begin position="330"/>
        <end position="368"/>
    </location>
</feature>
<dbReference type="PROSITE" id="PS50865">
    <property type="entry name" value="ZF_MYND_2"/>
    <property type="match status" value="1"/>
</dbReference>
<dbReference type="AlphaFoldDB" id="A0A4S4L3L3"/>
<sequence length="372" mass="41793">MATNLYNIFLNGGSFDKTPEQQFVSRLVENQIAKLEKMDLGDLTHRDYTLKIVMNDIKDDAGNDRIWRQFRVSGGISVAALADKVITPLMGWVRNYHAHAFTVCKDGAVYGPTESKAIDMMHSQSIGYDAVPEKSDRGVWTLAHLLQKEGEIMLWLYDYGDNWRHIITASVEDIAPASESTGKVAVLDGCGACPREDGSGNETWVEDMAKLRHGTVREKNETLQELQHALNYKGKTITVDFDPDDFDLFDARARVRAALASPDSVWSGPKTFVRPLHEDALKAPAPGTTGELKRGQKLERTWDGDEEDRMGRFMQEVTTQKRDKKNGGCCWNCGSPHNLAGCSRCHRTLYCGTECQREHWKAGHRQQCGKQK</sequence>
<keyword evidence="2 4" id="KW-0863">Zinc-finger</keyword>
<dbReference type="SUPFAM" id="SSF144232">
    <property type="entry name" value="HIT/MYND zinc finger-like"/>
    <property type="match status" value="1"/>
</dbReference>
<keyword evidence="7" id="KW-1185">Reference proteome</keyword>
<comment type="caution">
    <text evidence="6">The sequence shown here is derived from an EMBL/GenBank/DDBJ whole genome shotgun (WGS) entry which is preliminary data.</text>
</comment>
<keyword evidence="1" id="KW-0479">Metal-binding</keyword>
<evidence type="ECO:0000259" key="5">
    <source>
        <dbReference type="PROSITE" id="PS50865"/>
    </source>
</evidence>
<dbReference type="OrthoDB" id="432970at2759"/>
<dbReference type="SUPFAM" id="SSF159941">
    <property type="entry name" value="MM3350-like"/>
    <property type="match status" value="1"/>
</dbReference>
<dbReference type="PANTHER" id="PTHR41878:SF1">
    <property type="entry name" value="TNPR PROTEIN"/>
    <property type="match status" value="1"/>
</dbReference>
<organism evidence="6 7">
    <name type="scientific">Bondarzewia mesenterica</name>
    <dbReference type="NCBI Taxonomy" id="1095465"/>
    <lineage>
        <taxon>Eukaryota</taxon>
        <taxon>Fungi</taxon>
        <taxon>Dikarya</taxon>
        <taxon>Basidiomycota</taxon>
        <taxon>Agaricomycotina</taxon>
        <taxon>Agaricomycetes</taxon>
        <taxon>Russulales</taxon>
        <taxon>Bondarzewiaceae</taxon>
        <taxon>Bondarzewia</taxon>
    </lineage>
</organism>
<dbReference type="EMBL" id="SGPL01000936">
    <property type="protein sequence ID" value="THH05972.1"/>
    <property type="molecule type" value="Genomic_DNA"/>
</dbReference>
<name>A0A4S4L3L3_9AGAM</name>
<dbReference type="InterPro" id="IPR024047">
    <property type="entry name" value="MM3350-like_sf"/>
</dbReference>